<dbReference type="GO" id="GO:0000978">
    <property type="term" value="F:RNA polymerase II cis-regulatory region sequence-specific DNA binding"/>
    <property type="evidence" value="ECO:0007669"/>
    <property type="project" value="TreeGrafter"/>
</dbReference>
<dbReference type="PANTHER" id="PTHR45771">
    <property type="entry name" value="HOMEOTIC PROTEIN DEFORMED"/>
    <property type="match status" value="1"/>
</dbReference>
<dbReference type="PANTHER" id="PTHR45771:SF6">
    <property type="entry name" value="HOMEOTIC PROTEIN SEX COMBS REDUCED"/>
    <property type="match status" value="1"/>
</dbReference>
<feature type="DNA-binding region" description="Homeobox" evidence="6">
    <location>
        <begin position="112"/>
        <end position="171"/>
    </location>
</feature>
<dbReference type="CDD" id="cd00086">
    <property type="entry name" value="homeodomain"/>
    <property type="match status" value="1"/>
</dbReference>
<dbReference type="GO" id="GO:0009952">
    <property type="term" value="P:anterior/posterior pattern specification"/>
    <property type="evidence" value="ECO:0007669"/>
    <property type="project" value="TreeGrafter"/>
</dbReference>
<dbReference type="InterPro" id="IPR050609">
    <property type="entry name" value="Antp_homeobox_Deformed_sf"/>
</dbReference>
<dbReference type="InterPro" id="IPR001356">
    <property type="entry name" value="HD"/>
</dbReference>
<name>A0A815ZB10_9BILA</name>
<dbReference type="Pfam" id="PF00046">
    <property type="entry name" value="Homeodomain"/>
    <property type="match status" value="1"/>
</dbReference>
<evidence type="ECO:0000256" key="6">
    <source>
        <dbReference type="PROSITE-ProRule" id="PRU00108"/>
    </source>
</evidence>
<sequence>MNTDSSLSPTNKDSTLMNTSSNLNMMQTATSHHEQYQSINDDLIPASNDTSSSVNNMISSLTFSKTVTNSTHDCIYPWRRPGIHKLIEKNDVLKMHKCSPSFFLLTGFNFEHKRSRTGYTHHQLRELEREFHIHKYVPRWRQIEIGRRLALTERQIHIWFQGRRCKWQHDKFKSRNNPHVELEAKATNHGRNHHSYAI</sequence>
<evidence type="ECO:0000313" key="10">
    <source>
        <dbReference type="EMBL" id="CAF1582167.1"/>
    </source>
</evidence>
<dbReference type="EMBL" id="CAJNOL010004153">
    <property type="protein sequence ID" value="CAF1582167.1"/>
    <property type="molecule type" value="Genomic_DNA"/>
</dbReference>
<evidence type="ECO:0000256" key="3">
    <source>
        <dbReference type="ARBA" id="ARBA00023125"/>
    </source>
</evidence>
<keyword evidence="3 6" id="KW-0238">DNA-binding</keyword>
<evidence type="ECO:0000313" key="11">
    <source>
        <dbReference type="Proteomes" id="UP000663870"/>
    </source>
</evidence>
<evidence type="ECO:0000256" key="7">
    <source>
        <dbReference type="RuleBase" id="RU000682"/>
    </source>
</evidence>
<feature type="domain" description="Homeobox" evidence="8">
    <location>
        <begin position="110"/>
        <end position="170"/>
    </location>
</feature>
<gene>
    <name evidence="10" type="ORF">JXQ802_LOCUS46335</name>
    <name evidence="9" type="ORF">PYM288_LOCUS30569</name>
</gene>
<keyword evidence="5 6" id="KW-0539">Nucleus</keyword>
<evidence type="ECO:0000256" key="5">
    <source>
        <dbReference type="ARBA" id="ARBA00023242"/>
    </source>
</evidence>
<keyword evidence="4 6" id="KW-0371">Homeobox</keyword>
<evidence type="ECO:0000313" key="9">
    <source>
        <dbReference type="EMBL" id="CAF1314120.1"/>
    </source>
</evidence>
<evidence type="ECO:0000256" key="2">
    <source>
        <dbReference type="ARBA" id="ARBA00022473"/>
    </source>
</evidence>
<dbReference type="GO" id="GO:0045944">
    <property type="term" value="P:positive regulation of transcription by RNA polymerase II"/>
    <property type="evidence" value="ECO:0007669"/>
    <property type="project" value="TreeGrafter"/>
</dbReference>
<comment type="subcellular location">
    <subcellularLocation>
        <location evidence="1 6 7">Nucleus</location>
    </subcellularLocation>
</comment>
<keyword evidence="2" id="KW-0217">Developmental protein</keyword>
<reference evidence="10" key="1">
    <citation type="submission" date="2021-02" db="EMBL/GenBank/DDBJ databases">
        <authorList>
            <person name="Nowell W R."/>
        </authorList>
    </citation>
    <scope>NUCLEOTIDE SEQUENCE</scope>
</reference>
<evidence type="ECO:0000256" key="4">
    <source>
        <dbReference type="ARBA" id="ARBA00023155"/>
    </source>
</evidence>
<keyword evidence="11" id="KW-1185">Reference proteome</keyword>
<organism evidence="10 11">
    <name type="scientific">Rotaria sordida</name>
    <dbReference type="NCBI Taxonomy" id="392033"/>
    <lineage>
        <taxon>Eukaryota</taxon>
        <taxon>Metazoa</taxon>
        <taxon>Spiralia</taxon>
        <taxon>Gnathifera</taxon>
        <taxon>Rotifera</taxon>
        <taxon>Eurotatoria</taxon>
        <taxon>Bdelloidea</taxon>
        <taxon>Philodinida</taxon>
        <taxon>Philodinidae</taxon>
        <taxon>Rotaria</taxon>
    </lineage>
</organism>
<dbReference type="Proteomes" id="UP000663870">
    <property type="component" value="Unassembled WGS sequence"/>
</dbReference>
<proteinExistence type="predicted"/>
<dbReference type="SMART" id="SM00389">
    <property type="entry name" value="HOX"/>
    <property type="match status" value="1"/>
</dbReference>
<dbReference type="GO" id="GO:0005654">
    <property type="term" value="C:nucleoplasm"/>
    <property type="evidence" value="ECO:0007669"/>
    <property type="project" value="TreeGrafter"/>
</dbReference>
<comment type="caution">
    <text evidence="10">The sequence shown here is derived from an EMBL/GenBank/DDBJ whole genome shotgun (WGS) entry which is preliminary data.</text>
</comment>
<dbReference type="EMBL" id="CAJNOH010002876">
    <property type="protein sequence ID" value="CAF1314120.1"/>
    <property type="molecule type" value="Genomic_DNA"/>
</dbReference>
<dbReference type="Proteomes" id="UP000663854">
    <property type="component" value="Unassembled WGS sequence"/>
</dbReference>
<dbReference type="AlphaFoldDB" id="A0A815ZB10"/>
<dbReference type="GO" id="GO:0000981">
    <property type="term" value="F:DNA-binding transcription factor activity, RNA polymerase II-specific"/>
    <property type="evidence" value="ECO:0007669"/>
    <property type="project" value="TreeGrafter"/>
</dbReference>
<dbReference type="PROSITE" id="PS50071">
    <property type="entry name" value="HOMEOBOX_2"/>
    <property type="match status" value="1"/>
</dbReference>
<dbReference type="SUPFAM" id="SSF46689">
    <property type="entry name" value="Homeodomain-like"/>
    <property type="match status" value="1"/>
</dbReference>
<protein>
    <recommendedName>
        <fullName evidence="8">Homeobox domain-containing protein</fullName>
    </recommendedName>
</protein>
<dbReference type="InterPro" id="IPR009057">
    <property type="entry name" value="Homeodomain-like_sf"/>
</dbReference>
<evidence type="ECO:0000256" key="1">
    <source>
        <dbReference type="ARBA" id="ARBA00004123"/>
    </source>
</evidence>
<evidence type="ECO:0000259" key="8">
    <source>
        <dbReference type="PROSITE" id="PS50071"/>
    </source>
</evidence>
<dbReference type="Gene3D" id="1.10.10.60">
    <property type="entry name" value="Homeodomain-like"/>
    <property type="match status" value="1"/>
</dbReference>
<accession>A0A815ZB10</accession>